<gene>
    <name evidence="2" type="ORF">H9931_03175</name>
</gene>
<feature type="transmembrane region" description="Helical" evidence="1">
    <location>
        <begin position="130"/>
        <end position="163"/>
    </location>
</feature>
<dbReference type="AlphaFoldDB" id="A0A9D2TE16"/>
<feature type="transmembrane region" description="Helical" evidence="1">
    <location>
        <begin position="420"/>
        <end position="444"/>
    </location>
</feature>
<feature type="transmembrane region" description="Helical" evidence="1">
    <location>
        <begin position="170"/>
        <end position="190"/>
    </location>
</feature>
<reference evidence="2" key="1">
    <citation type="journal article" date="2021" name="PeerJ">
        <title>Extensive microbial diversity within the chicken gut microbiome revealed by metagenomics and culture.</title>
        <authorList>
            <person name="Gilroy R."/>
            <person name="Ravi A."/>
            <person name="Getino M."/>
            <person name="Pursley I."/>
            <person name="Horton D.L."/>
            <person name="Alikhan N.F."/>
            <person name="Baker D."/>
            <person name="Gharbi K."/>
            <person name="Hall N."/>
            <person name="Watson M."/>
            <person name="Adriaenssens E.M."/>
            <person name="Foster-Nyarko E."/>
            <person name="Jarju S."/>
            <person name="Secka A."/>
            <person name="Antonio M."/>
            <person name="Oren A."/>
            <person name="Chaudhuri R.R."/>
            <person name="La Ragione R."/>
            <person name="Hildebrand F."/>
            <person name="Pallen M.J."/>
        </authorList>
    </citation>
    <scope>NUCLEOTIDE SEQUENCE</scope>
    <source>
        <strain evidence="2">CHK198-12963</strain>
    </source>
</reference>
<organism evidence="2 3">
    <name type="scientific">Candidatus Enterocloster excrementigallinarum</name>
    <dbReference type="NCBI Taxonomy" id="2838558"/>
    <lineage>
        <taxon>Bacteria</taxon>
        <taxon>Bacillati</taxon>
        <taxon>Bacillota</taxon>
        <taxon>Clostridia</taxon>
        <taxon>Lachnospirales</taxon>
        <taxon>Lachnospiraceae</taxon>
        <taxon>Enterocloster</taxon>
    </lineage>
</organism>
<evidence type="ECO:0000256" key="1">
    <source>
        <dbReference type="SAM" id="Phobius"/>
    </source>
</evidence>
<keyword evidence="1" id="KW-1133">Transmembrane helix</keyword>
<name>A0A9D2TE16_9FIRM</name>
<keyword evidence="1" id="KW-0472">Membrane</keyword>
<dbReference type="PANTHER" id="PTHR30282:SF0">
    <property type="entry name" value="P-AMINOBENZOYL-GLUTAMATE TRANSPORT PROTEIN"/>
    <property type="match status" value="1"/>
</dbReference>
<evidence type="ECO:0000313" key="3">
    <source>
        <dbReference type="Proteomes" id="UP000823863"/>
    </source>
</evidence>
<reference evidence="2" key="2">
    <citation type="submission" date="2021-04" db="EMBL/GenBank/DDBJ databases">
        <authorList>
            <person name="Gilroy R."/>
        </authorList>
    </citation>
    <scope>NUCLEOTIDE SEQUENCE</scope>
    <source>
        <strain evidence="2">CHK198-12963</strain>
    </source>
</reference>
<dbReference type="EMBL" id="DWWB01000013">
    <property type="protein sequence ID" value="HJC65711.1"/>
    <property type="molecule type" value="Genomic_DNA"/>
</dbReference>
<dbReference type="Proteomes" id="UP000823863">
    <property type="component" value="Unassembled WGS sequence"/>
</dbReference>
<dbReference type="PANTHER" id="PTHR30282">
    <property type="entry name" value="P-AMINOBENZOYL GLUTAMATE TRANSPORTER"/>
    <property type="match status" value="1"/>
</dbReference>
<feature type="transmembrane region" description="Helical" evidence="1">
    <location>
        <begin position="221"/>
        <end position="238"/>
    </location>
</feature>
<proteinExistence type="predicted"/>
<protein>
    <submittedName>
        <fullName evidence="2">AbgT family transporter</fullName>
    </submittedName>
</protein>
<accession>A0A9D2TE16</accession>
<feature type="transmembrane region" description="Helical" evidence="1">
    <location>
        <begin position="310"/>
        <end position="330"/>
    </location>
</feature>
<dbReference type="Pfam" id="PF03806">
    <property type="entry name" value="ABG_transport"/>
    <property type="match status" value="1"/>
</dbReference>
<feature type="transmembrane region" description="Helical" evidence="1">
    <location>
        <begin position="276"/>
        <end position="298"/>
    </location>
</feature>
<dbReference type="GO" id="GO:0015558">
    <property type="term" value="F:secondary active p-aminobenzoyl-glutamate transmembrane transporter activity"/>
    <property type="evidence" value="ECO:0007669"/>
    <property type="project" value="InterPro"/>
</dbReference>
<evidence type="ECO:0000313" key="2">
    <source>
        <dbReference type="EMBL" id="HJC65711.1"/>
    </source>
</evidence>
<feature type="transmembrane region" description="Helical" evidence="1">
    <location>
        <begin position="391"/>
        <end position="413"/>
    </location>
</feature>
<feature type="transmembrane region" description="Helical" evidence="1">
    <location>
        <begin position="351"/>
        <end position="371"/>
    </location>
</feature>
<comment type="caution">
    <text evidence="2">The sequence shown here is derived from an EMBL/GenBank/DDBJ whole genome shotgun (WGS) entry which is preliminary data.</text>
</comment>
<feature type="transmembrane region" description="Helical" evidence="1">
    <location>
        <begin position="90"/>
        <end position="110"/>
    </location>
</feature>
<dbReference type="InterPro" id="IPR004697">
    <property type="entry name" value="AbgT"/>
</dbReference>
<keyword evidence="1" id="KW-0812">Transmembrane</keyword>
<sequence length="522" mass="56153">METATQEKKSLFWRFIHGVEVVGNKFPHPFYLFTILIFVSVILSVVFAGVSVTYEQAGSDGTTNEMVTATVVNLINRDTITNVTQNMYSIYYNFSPMMMMGLLMLSIGLAEQVGLFGAVIKRTIMGVRPAFVFAVVSFVAINAHTASNAGVLGCTAVSAAVFASMGYNPWLGIILSYAAGNAGFAANLFVGNLDVLVSGIDESVCSALGIDTSTVHVLQNWYFMLVSALILTVVYTFVTTKFVRGFIGEPKDLSLVQDVNASKSLTPTEHRALRNAGIAAIVFIALVVAACIPSNSFFRAEDGTLIPNSPLLKSILTILFLFFLVTAIAYGRTTRKIATWNDLPKMLAKSIDSMVNFMVIALPASLFIHLFNASNIPTVLGAAGAEWIKGTGINGFGLLVLVILFTIFLDLFMTSGSSKWMILAPILIPMFYSIGFSPALTTLAYRIGDASANCIAPISSDIALIVGLLGKYNTDKSKTPGMGNVFAGCMPYSIATLITQLIILAVWWALKLPLGPGVEMFI</sequence>
<feature type="transmembrane region" description="Helical" evidence="1">
    <location>
        <begin position="30"/>
        <end position="50"/>
    </location>
</feature>
<feature type="transmembrane region" description="Helical" evidence="1">
    <location>
        <begin position="490"/>
        <end position="510"/>
    </location>
</feature>
<dbReference type="GO" id="GO:1902604">
    <property type="term" value="P:p-aminobenzoyl-glutamate transmembrane transport"/>
    <property type="evidence" value="ECO:0007669"/>
    <property type="project" value="InterPro"/>
</dbReference>